<gene>
    <name evidence="1" type="ORF">B456_007G3698002</name>
</gene>
<dbReference type="AlphaFoldDB" id="A0A0D2P038"/>
<keyword evidence="2" id="KW-1185">Reference proteome</keyword>
<dbReference type="EMBL" id="CM001746">
    <property type="protein sequence ID" value="KJB39017.1"/>
    <property type="molecule type" value="Genomic_DNA"/>
</dbReference>
<protein>
    <submittedName>
        <fullName evidence="1">Uncharacterized protein</fullName>
    </submittedName>
</protein>
<organism evidence="1 2">
    <name type="scientific">Gossypium raimondii</name>
    <name type="common">Peruvian cotton</name>
    <name type="synonym">Gossypium klotzschianum subsp. raimondii</name>
    <dbReference type="NCBI Taxonomy" id="29730"/>
    <lineage>
        <taxon>Eukaryota</taxon>
        <taxon>Viridiplantae</taxon>
        <taxon>Streptophyta</taxon>
        <taxon>Embryophyta</taxon>
        <taxon>Tracheophyta</taxon>
        <taxon>Spermatophyta</taxon>
        <taxon>Magnoliopsida</taxon>
        <taxon>eudicotyledons</taxon>
        <taxon>Gunneridae</taxon>
        <taxon>Pentapetalae</taxon>
        <taxon>rosids</taxon>
        <taxon>malvids</taxon>
        <taxon>Malvales</taxon>
        <taxon>Malvaceae</taxon>
        <taxon>Malvoideae</taxon>
        <taxon>Gossypium</taxon>
    </lineage>
</organism>
<dbReference type="Proteomes" id="UP000032304">
    <property type="component" value="Chromosome 7"/>
</dbReference>
<proteinExistence type="predicted"/>
<evidence type="ECO:0000313" key="2">
    <source>
        <dbReference type="Proteomes" id="UP000032304"/>
    </source>
</evidence>
<name>A0A0D2P038_GOSRA</name>
<reference evidence="1 2" key="1">
    <citation type="journal article" date="2012" name="Nature">
        <title>Repeated polyploidization of Gossypium genomes and the evolution of spinnable cotton fibres.</title>
        <authorList>
            <person name="Paterson A.H."/>
            <person name="Wendel J.F."/>
            <person name="Gundlach H."/>
            <person name="Guo H."/>
            <person name="Jenkins J."/>
            <person name="Jin D."/>
            <person name="Llewellyn D."/>
            <person name="Showmaker K.C."/>
            <person name="Shu S."/>
            <person name="Udall J."/>
            <person name="Yoo M.J."/>
            <person name="Byers R."/>
            <person name="Chen W."/>
            <person name="Doron-Faigenboim A."/>
            <person name="Duke M.V."/>
            <person name="Gong L."/>
            <person name="Grimwood J."/>
            <person name="Grover C."/>
            <person name="Grupp K."/>
            <person name="Hu G."/>
            <person name="Lee T.H."/>
            <person name="Li J."/>
            <person name="Lin L."/>
            <person name="Liu T."/>
            <person name="Marler B.S."/>
            <person name="Page J.T."/>
            <person name="Roberts A.W."/>
            <person name="Romanel E."/>
            <person name="Sanders W.S."/>
            <person name="Szadkowski E."/>
            <person name="Tan X."/>
            <person name="Tang H."/>
            <person name="Xu C."/>
            <person name="Wang J."/>
            <person name="Wang Z."/>
            <person name="Zhang D."/>
            <person name="Zhang L."/>
            <person name="Ashrafi H."/>
            <person name="Bedon F."/>
            <person name="Bowers J.E."/>
            <person name="Brubaker C.L."/>
            <person name="Chee P.W."/>
            <person name="Das S."/>
            <person name="Gingle A.R."/>
            <person name="Haigler C.H."/>
            <person name="Harker D."/>
            <person name="Hoffmann L.V."/>
            <person name="Hovav R."/>
            <person name="Jones D.C."/>
            <person name="Lemke C."/>
            <person name="Mansoor S."/>
            <person name="ur Rahman M."/>
            <person name="Rainville L.N."/>
            <person name="Rambani A."/>
            <person name="Reddy U.K."/>
            <person name="Rong J.K."/>
            <person name="Saranga Y."/>
            <person name="Scheffler B.E."/>
            <person name="Scheffler J.A."/>
            <person name="Stelly D.M."/>
            <person name="Triplett B.A."/>
            <person name="Van Deynze A."/>
            <person name="Vaslin M.F."/>
            <person name="Waghmare V.N."/>
            <person name="Walford S.A."/>
            <person name="Wright R.J."/>
            <person name="Zaki E.A."/>
            <person name="Zhang T."/>
            <person name="Dennis E.S."/>
            <person name="Mayer K.F."/>
            <person name="Peterson D.G."/>
            <person name="Rokhsar D.S."/>
            <person name="Wang X."/>
            <person name="Schmutz J."/>
        </authorList>
    </citation>
    <scope>NUCLEOTIDE SEQUENCE [LARGE SCALE GENOMIC DNA]</scope>
</reference>
<dbReference type="Gramene" id="KJB39017">
    <property type="protein sequence ID" value="KJB39017"/>
    <property type="gene ID" value="B456_007G3698002"/>
</dbReference>
<feature type="non-terminal residue" evidence="1">
    <location>
        <position position="1"/>
    </location>
</feature>
<sequence>LSICQAYQSVFSCLYAISTCLSDYDPVLRSLHFESPDWLLVSLSHTVTRLQSL</sequence>
<accession>A0A0D2P038</accession>
<evidence type="ECO:0000313" key="1">
    <source>
        <dbReference type="EMBL" id="KJB39017.1"/>
    </source>
</evidence>